<dbReference type="Proteomes" id="UP001458880">
    <property type="component" value="Unassembled WGS sequence"/>
</dbReference>
<sequence length="92" mass="9910">MAAASITSTAAPTTPYRWFGVEVLPENLLPEANSTCMWDASCIKNLAWLCQVWPGLAWWGPMGLGLGWCDPVGVGVARFGLVGPDGTRFRLV</sequence>
<accession>A0AAW1LYP9</accession>
<keyword evidence="2" id="KW-1185">Reference proteome</keyword>
<proteinExistence type="predicted"/>
<reference evidence="1 2" key="1">
    <citation type="journal article" date="2024" name="BMC Genomics">
        <title>De novo assembly and annotation of Popillia japonica's genome with initial clues to its potential as an invasive pest.</title>
        <authorList>
            <person name="Cucini C."/>
            <person name="Boschi S."/>
            <person name="Funari R."/>
            <person name="Cardaioli E."/>
            <person name="Iannotti N."/>
            <person name="Marturano G."/>
            <person name="Paoli F."/>
            <person name="Bruttini M."/>
            <person name="Carapelli A."/>
            <person name="Frati F."/>
            <person name="Nardi F."/>
        </authorList>
    </citation>
    <scope>NUCLEOTIDE SEQUENCE [LARGE SCALE GENOMIC DNA]</scope>
    <source>
        <strain evidence="1">DMR45628</strain>
    </source>
</reference>
<organism evidence="1 2">
    <name type="scientific">Popillia japonica</name>
    <name type="common">Japanese beetle</name>
    <dbReference type="NCBI Taxonomy" id="7064"/>
    <lineage>
        <taxon>Eukaryota</taxon>
        <taxon>Metazoa</taxon>
        <taxon>Ecdysozoa</taxon>
        <taxon>Arthropoda</taxon>
        <taxon>Hexapoda</taxon>
        <taxon>Insecta</taxon>
        <taxon>Pterygota</taxon>
        <taxon>Neoptera</taxon>
        <taxon>Endopterygota</taxon>
        <taxon>Coleoptera</taxon>
        <taxon>Polyphaga</taxon>
        <taxon>Scarabaeiformia</taxon>
        <taxon>Scarabaeidae</taxon>
        <taxon>Rutelinae</taxon>
        <taxon>Popillia</taxon>
    </lineage>
</organism>
<dbReference type="EMBL" id="JASPKY010000080">
    <property type="protein sequence ID" value="KAK9738965.1"/>
    <property type="molecule type" value="Genomic_DNA"/>
</dbReference>
<name>A0AAW1LYP9_POPJA</name>
<evidence type="ECO:0000313" key="2">
    <source>
        <dbReference type="Proteomes" id="UP001458880"/>
    </source>
</evidence>
<comment type="caution">
    <text evidence="1">The sequence shown here is derived from an EMBL/GenBank/DDBJ whole genome shotgun (WGS) entry which is preliminary data.</text>
</comment>
<gene>
    <name evidence="1" type="ORF">QE152_g9421</name>
</gene>
<evidence type="ECO:0000313" key="1">
    <source>
        <dbReference type="EMBL" id="KAK9738965.1"/>
    </source>
</evidence>
<protein>
    <submittedName>
        <fullName evidence="1">Uncharacterized protein</fullName>
    </submittedName>
</protein>
<dbReference type="AlphaFoldDB" id="A0AAW1LYP9"/>